<dbReference type="Pfam" id="PF00078">
    <property type="entry name" value="RVT_1"/>
    <property type="match status" value="1"/>
</dbReference>
<dbReference type="eggNOG" id="KOG1075">
    <property type="taxonomic scope" value="Eukaryota"/>
</dbReference>
<evidence type="ECO:0000259" key="5">
    <source>
        <dbReference type="PROSITE" id="PS50879"/>
    </source>
</evidence>
<dbReference type="PROSITE" id="PS50879">
    <property type="entry name" value="RNASE_H_1"/>
    <property type="match status" value="1"/>
</dbReference>
<dbReference type="STRING" id="1173701.A0A066XAW8"/>
<evidence type="ECO:0000256" key="3">
    <source>
        <dbReference type="SAM" id="MobiDB-lite"/>
    </source>
</evidence>
<protein>
    <recommendedName>
        <fullName evidence="8">Reverse transcriptase</fullName>
    </recommendedName>
</protein>
<dbReference type="Pfam" id="PF00075">
    <property type="entry name" value="RNase_H"/>
    <property type="match status" value="1"/>
</dbReference>
<evidence type="ECO:0000313" key="7">
    <source>
        <dbReference type="Proteomes" id="UP000027238"/>
    </source>
</evidence>
<comment type="subcellular location">
    <subcellularLocation>
        <location evidence="1">Mitochondrion</location>
    </subcellularLocation>
</comment>
<comment type="caution">
    <text evidence="6">The sequence shown here is derived from an EMBL/GenBank/DDBJ whole genome shotgun (WGS) entry which is preliminary data.</text>
</comment>
<dbReference type="GO" id="GO:0004523">
    <property type="term" value="F:RNA-DNA hybrid ribonuclease activity"/>
    <property type="evidence" value="ECO:0007669"/>
    <property type="project" value="InterPro"/>
</dbReference>
<dbReference type="InterPro" id="IPR036397">
    <property type="entry name" value="RNaseH_sf"/>
</dbReference>
<dbReference type="PANTHER" id="PTHR33481:SF1">
    <property type="entry name" value="ENDONUCLEASE_EXONUCLEASE_PHOSPHATASE DOMAIN-CONTAINING PROTEIN-RELATED"/>
    <property type="match status" value="1"/>
</dbReference>
<name>A0A066XAW8_COLSU</name>
<dbReference type="OrthoDB" id="4845518at2759"/>
<dbReference type="SUPFAM" id="SSF56672">
    <property type="entry name" value="DNA/RNA polymerases"/>
    <property type="match status" value="1"/>
</dbReference>
<keyword evidence="2" id="KW-0496">Mitochondrion</keyword>
<evidence type="ECO:0000256" key="2">
    <source>
        <dbReference type="ARBA" id="ARBA00023128"/>
    </source>
</evidence>
<feature type="region of interest" description="Disordered" evidence="3">
    <location>
        <begin position="310"/>
        <end position="329"/>
    </location>
</feature>
<dbReference type="PROSITE" id="PS50878">
    <property type="entry name" value="RT_POL"/>
    <property type="match status" value="1"/>
</dbReference>
<dbReference type="AlphaFoldDB" id="A0A066XAW8"/>
<dbReference type="InterPro" id="IPR043502">
    <property type="entry name" value="DNA/RNA_pol_sf"/>
</dbReference>
<dbReference type="EMBL" id="JMSE01000946">
    <property type="protein sequence ID" value="KDN66318.1"/>
    <property type="molecule type" value="Genomic_DNA"/>
</dbReference>
<dbReference type="OMA" id="WYPGMTR"/>
<gene>
    <name evidence="6" type="ORF">CSUB01_12327</name>
</gene>
<dbReference type="CDD" id="cd09276">
    <property type="entry name" value="Rnase_HI_RT_non_LTR"/>
    <property type="match status" value="1"/>
</dbReference>
<sequence>MDIQGAFDTVNSGRLYRTLREQGWPDNLVHWARTFTTRRRARVRFERLTTPMSTLHCGLPQGSPASPILYLCYTELLHRIGDQIRRYGYADDCAILGIGKTEEASRDQTQRILEETTLWGQENGILFDTKKTEVLHFSRGRKTEALSIWHEGEEITPKQTMRWLGVHLDRGLTFKKHIETRAATARKTAGHLRGLNRVLRGAPPLAMRKAVHTIVIPRALYGSEVWYPGMTRCSLKRRGGAYPPVGHGLTDQIEKIQTSINTALRGCLPVWKTTPTAALWRESSTPPAALLLEFARQRHGLRLGTLDTNHPLTDRIQTHGKRNRKGGPIRPTILTRLAQETPQFPRPVLQNRTYRQMSTYQAVGQTKTTAANDHEDWMARLPLTHITVYSDGSQQKPDETGFGYAIYRGDTLIHQGRRRLPRAEVYDAEAEGARAGLKSALRHVEGETDGITVCLDNSAVIYGLDGTPVTSSQEAFRDFIDAASGCGIPVNVRWVPGHIGVPGNELADLLAKEGTQMMPADLRTRTPTYSHVKRGMRGRQRHAFAKWWRENRPDSYKALDNDPKADLQATLTPTDEISELSRKELHWIIAARTGHGDFAAYHDRFKHDDANRTCTCGKLKTTAHPLKCRRTKREAGPLPWFNTERYFKEQLTWRYSEFIRHINFNDFYSRICLH</sequence>
<dbReference type="Gene3D" id="3.30.420.10">
    <property type="entry name" value="Ribonuclease H-like superfamily/Ribonuclease H"/>
    <property type="match status" value="1"/>
</dbReference>
<feature type="domain" description="Reverse transcriptase" evidence="4">
    <location>
        <begin position="1"/>
        <end position="168"/>
    </location>
</feature>
<dbReference type="InterPro" id="IPR002156">
    <property type="entry name" value="RNaseH_domain"/>
</dbReference>
<reference evidence="7" key="1">
    <citation type="journal article" date="2014" name="Genome Announc.">
        <title>Draft genome sequence of Colletotrichum sublineola, a destructive pathogen of cultivated sorghum.</title>
        <authorList>
            <person name="Baroncelli R."/>
            <person name="Sanz-Martin J.M."/>
            <person name="Rech G.E."/>
            <person name="Sukno S.A."/>
            <person name="Thon M.R."/>
        </authorList>
    </citation>
    <scope>NUCLEOTIDE SEQUENCE [LARGE SCALE GENOMIC DNA]</scope>
    <source>
        <strain evidence="7">TX430BB</strain>
    </source>
</reference>
<organism evidence="6 7">
    <name type="scientific">Colletotrichum sublineola</name>
    <name type="common">Sorghum anthracnose fungus</name>
    <dbReference type="NCBI Taxonomy" id="1173701"/>
    <lineage>
        <taxon>Eukaryota</taxon>
        <taxon>Fungi</taxon>
        <taxon>Dikarya</taxon>
        <taxon>Ascomycota</taxon>
        <taxon>Pezizomycotina</taxon>
        <taxon>Sordariomycetes</taxon>
        <taxon>Hypocreomycetidae</taxon>
        <taxon>Glomerellales</taxon>
        <taxon>Glomerellaceae</taxon>
        <taxon>Colletotrichum</taxon>
        <taxon>Colletotrichum graminicola species complex</taxon>
    </lineage>
</organism>
<evidence type="ECO:0000256" key="1">
    <source>
        <dbReference type="ARBA" id="ARBA00004173"/>
    </source>
</evidence>
<dbReference type="InterPro" id="IPR000477">
    <property type="entry name" value="RT_dom"/>
</dbReference>
<dbReference type="HOGENOM" id="CLU_000680_26_3_1"/>
<feature type="domain" description="RNase H type-1" evidence="5">
    <location>
        <begin position="382"/>
        <end position="516"/>
    </location>
</feature>
<proteinExistence type="predicted"/>
<evidence type="ECO:0000259" key="4">
    <source>
        <dbReference type="PROSITE" id="PS50878"/>
    </source>
</evidence>
<evidence type="ECO:0000313" key="6">
    <source>
        <dbReference type="EMBL" id="KDN66318.1"/>
    </source>
</evidence>
<dbReference type="GO" id="GO:0003676">
    <property type="term" value="F:nucleic acid binding"/>
    <property type="evidence" value="ECO:0007669"/>
    <property type="project" value="InterPro"/>
</dbReference>
<dbReference type="InterPro" id="IPR012337">
    <property type="entry name" value="RNaseH-like_sf"/>
</dbReference>
<dbReference type="Proteomes" id="UP000027238">
    <property type="component" value="Unassembled WGS sequence"/>
</dbReference>
<keyword evidence="7" id="KW-1185">Reference proteome</keyword>
<feature type="compositionally biased region" description="Basic residues" evidence="3">
    <location>
        <begin position="318"/>
        <end position="327"/>
    </location>
</feature>
<dbReference type="GO" id="GO:0005739">
    <property type="term" value="C:mitochondrion"/>
    <property type="evidence" value="ECO:0007669"/>
    <property type="project" value="UniProtKB-SubCell"/>
</dbReference>
<accession>A0A066XAW8</accession>
<evidence type="ECO:0008006" key="8">
    <source>
        <dbReference type="Google" id="ProtNLM"/>
    </source>
</evidence>
<dbReference type="PANTHER" id="PTHR33481">
    <property type="entry name" value="REVERSE TRANSCRIPTASE"/>
    <property type="match status" value="1"/>
</dbReference>
<dbReference type="SUPFAM" id="SSF53098">
    <property type="entry name" value="Ribonuclease H-like"/>
    <property type="match status" value="1"/>
</dbReference>